<feature type="domain" description="Polysaccharide chain length determinant N-terminal" evidence="11">
    <location>
        <begin position="10"/>
        <end position="99"/>
    </location>
</feature>
<comment type="similarity">
    <text evidence="2">Belongs to the CpsC/CapA family.</text>
</comment>
<reference evidence="12 13" key="2">
    <citation type="submission" date="2009-02" db="EMBL/GenBank/DDBJ databases">
        <title>Draft genome sequence of Blautia hydrogenotrophica DSM 10507 (Ruminococcus hydrogenotrophicus DSM 10507).</title>
        <authorList>
            <person name="Sudarsanam P."/>
            <person name="Ley R."/>
            <person name="Guruge J."/>
            <person name="Turnbaugh P.J."/>
            <person name="Mahowald M."/>
            <person name="Liep D."/>
            <person name="Gordon J."/>
        </authorList>
    </citation>
    <scope>NUCLEOTIDE SEQUENCE [LARGE SCALE GENOMIC DNA]</scope>
    <source>
        <strain evidence="13">DSM 10507 / JCM 14656 / S5a33</strain>
    </source>
</reference>
<keyword evidence="8 9" id="KW-0472">Membrane</keyword>
<keyword evidence="4 9" id="KW-0812">Transmembrane</keyword>
<dbReference type="SUPFAM" id="SSF52540">
    <property type="entry name" value="P-loop containing nucleoside triphosphate hydrolases"/>
    <property type="match status" value="1"/>
</dbReference>
<evidence type="ECO:0000256" key="2">
    <source>
        <dbReference type="ARBA" id="ARBA00006683"/>
    </source>
</evidence>
<dbReference type="InterPro" id="IPR050445">
    <property type="entry name" value="Bact_polysacc_biosynth/exp"/>
</dbReference>
<keyword evidence="7 9" id="KW-1133">Transmembrane helix</keyword>
<dbReference type="NCBIfam" id="TIGR01007">
    <property type="entry name" value="eps_fam"/>
    <property type="match status" value="1"/>
</dbReference>
<dbReference type="eggNOG" id="COG0489">
    <property type="taxonomic scope" value="Bacteria"/>
</dbReference>
<keyword evidence="13" id="KW-1185">Reference proteome</keyword>
<dbReference type="PANTHER" id="PTHR32309">
    <property type="entry name" value="TYROSINE-PROTEIN KINASE"/>
    <property type="match status" value="1"/>
</dbReference>
<dbReference type="GO" id="GO:0005524">
    <property type="term" value="F:ATP binding"/>
    <property type="evidence" value="ECO:0007669"/>
    <property type="project" value="UniProtKB-KW"/>
</dbReference>
<evidence type="ECO:0000259" key="11">
    <source>
        <dbReference type="Pfam" id="PF02706"/>
    </source>
</evidence>
<keyword evidence="6" id="KW-0067">ATP-binding</keyword>
<evidence type="ECO:0000313" key="12">
    <source>
        <dbReference type="EMBL" id="EEG50388.1"/>
    </source>
</evidence>
<evidence type="ECO:0000256" key="6">
    <source>
        <dbReference type="ARBA" id="ARBA00022840"/>
    </source>
</evidence>
<dbReference type="RefSeq" id="WP_005946061.1">
    <property type="nucleotide sequence ID" value="NZ_CP136423.1"/>
</dbReference>
<dbReference type="InterPro" id="IPR027417">
    <property type="entry name" value="P-loop_NTPase"/>
</dbReference>
<evidence type="ECO:0000256" key="4">
    <source>
        <dbReference type="ARBA" id="ARBA00022692"/>
    </source>
</evidence>
<accession>C0CIK5</accession>
<dbReference type="AlphaFoldDB" id="C0CIK5"/>
<dbReference type="HOGENOM" id="CLU_009912_4_2_9"/>
<protein>
    <recommendedName>
        <fullName evidence="14">Non-specific protein-tyrosine kinase</fullName>
    </recommendedName>
</protein>
<sequence>MDEMREFNLDEVSLFCVVRDILKNFWVLILAAATAYLAVNGAAGLLYMPEYTATATMAVSAKGNNSSVYSSLTMANQMAEVFSEVFDSNVLREKIAEDLGQETIKGEISSSIIEETNLIVLDVTSVNPRQAYLIIQSAIENYDTVSDYLFSNAVLKMVQEPTVPVSPSNVPNFSRIQKLAMLGAIAGAGALIVLASLLRFTVKTRTGARRNLDGAILGVLPYERKNKTFLGFLRKKRRSILITSSLVSSGYLESVRKLATRLDHRMRRKGQKVIMVSSVAENEGKSSIASNVALALAEKGRRVLLVDTDLKKPAQHKIFEKPGSKGKSLTDYLDGKASMDEVMSYQKNGKIFTIFQKTGVHNSAKYLDSGRMKQFIRDSRNLVDYLILDSSPMSLASDTELLMKLADTAVLIVRQDWTDIRAVNDAVDNIGQSGTDFSGFVLNVFQRESLFRNGQEYRYYGYRFGRRAEGRD</sequence>
<evidence type="ECO:0000256" key="8">
    <source>
        <dbReference type="ARBA" id="ARBA00023136"/>
    </source>
</evidence>
<dbReference type="GeneID" id="86821302"/>
<feature type="transmembrane region" description="Helical" evidence="9">
    <location>
        <begin position="25"/>
        <end position="47"/>
    </location>
</feature>
<evidence type="ECO:0000259" key="10">
    <source>
        <dbReference type="Pfam" id="PF01656"/>
    </source>
</evidence>
<dbReference type="CDD" id="cd05387">
    <property type="entry name" value="BY-kinase"/>
    <property type="match status" value="1"/>
</dbReference>
<evidence type="ECO:0000313" key="13">
    <source>
        <dbReference type="Proteomes" id="UP000003100"/>
    </source>
</evidence>
<dbReference type="PANTHER" id="PTHR32309:SF13">
    <property type="entry name" value="FERRIC ENTEROBACTIN TRANSPORT PROTEIN FEPE"/>
    <property type="match status" value="1"/>
</dbReference>
<dbReference type="InterPro" id="IPR002586">
    <property type="entry name" value="CobQ/CobB/MinD/ParA_Nub-bd_dom"/>
</dbReference>
<organism evidence="12 13">
    <name type="scientific">Blautia hydrogenotrophica (strain DSM 10507 / JCM 14656 / S5a33)</name>
    <name type="common">Ruminococcus hydrogenotrophicus</name>
    <dbReference type="NCBI Taxonomy" id="476272"/>
    <lineage>
        <taxon>Bacteria</taxon>
        <taxon>Bacillati</taxon>
        <taxon>Bacillota</taxon>
        <taxon>Clostridia</taxon>
        <taxon>Lachnospirales</taxon>
        <taxon>Lachnospiraceae</taxon>
        <taxon>Blautia</taxon>
    </lineage>
</organism>
<dbReference type="InterPro" id="IPR005702">
    <property type="entry name" value="Wzc-like_C"/>
</dbReference>
<dbReference type="EMBL" id="ACBZ01000024">
    <property type="protein sequence ID" value="EEG50388.1"/>
    <property type="molecule type" value="Genomic_DNA"/>
</dbReference>
<dbReference type="GO" id="GO:0005886">
    <property type="term" value="C:plasma membrane"/>
    <property type="evidence" value="ECO:0007669"/>
    <property type="project" value="UniProtKB-SubCell"/>
</dbReference>
<feature type="domain" description="CobQ/CobB/MinD/ParA nucleotide binding" evidence="10">
    <location>
        <begin position="274"/>
        <end position="450"/>
    </location>
</feature>
<feature type="transmembrane region" description="Helical" evidence="9">
    <location>
        <begin position="179"/>
        <end position="202"/>
    </location>
</feature>
<evidence type="ECO:0000256" key="1">
    <source>
        <dbReference type="ARBA" id="ARBA00004651"/>
    </source>
</evidence>
<name>C0CIK5_BLAHS</name>
<comment type="caution">
    <text evidence="12">The sequence shown here is derived from an EMBL/GenBank/DDBJ whole genome shotgun (WGS) entry which is preliminary data.</text>
</comment>
<reference evidence="12 13" key="1">
    <citation type="submission" date="2009-01" db="EMBL/GenBank/DDBJ databases">
        <authorList>
            <person name="Fulton L."/>
            <person name="Clifton S."/>
            <person name="Fulton B."/>
            <person name="Xu J."/>
            <person name="Minx P."/>
            <person name="Pepin K.H."/>
            <person name="Johnson M."/>
            <person name="Bhonagiri V."/>
            <person name="Nash W.E."/>
            <person name="Mardis E.R."/>
            <person name="Wilson R.K."/>
        </authorList>
    </citation>
    <scope>NUCLEOTIDE SEQUENCE [LARGE SCALE GENOMIC DNA]</scope>
    <source>
        <strain evidence="13">DSM 10507 / JCM 14656 / S5a33</strain>
    </source>
</reference>
<evidence type="ECO:0000256" key="5">
    <source>
        <dbReference type="ARBA" id="ARBA00022741"/>
    </source>
</evidence>
<dbReference type="GO" id="GO:0004715">
    <property type="term" value="F:non-membrane spanning protein tyrosine kinase activity"/>
    <property type="evidence" value="ECO:0007669"/>
    <property type="project" value="UniProtKB-EC"/>
</dbReference>
<keyword evidence="3" id="KW-1003">Cell membrane</keyword>
<comment type="subcellular location">
    <subcellularLocation>
        <location evidence="1">Cell membrane</location>
        <topology evidence="1">Multi-pass membrane protein</topology>
    </subcellularLocation>
</comment>
<dbReference type="Gene3D" id="3.40.50.300">
    <property type="entry name" value="P-loop containing nucleotide triphosphate hydrolases"/>
    <property type="match status" value="1"/>
</dbReference>
<evidence type="ECO:0000256" key="7">
    <source>
        <dbReference type="ARBA" id="ARBA00022989"/>
    </source>
</evidence>
<evidence type="ECO:0008006" key="14">
    <source>
        <dbReference type="Google" id="ProtNLM"/>
    </source>
</evidence>
<dbReference type="Pfam" id="PF02706">
    <property type="entry name" value="Wzz"/>
    <property type="match status" value="1"/>
</dbReference>
<gene>
    <name evidence="12" type="ORF">RUMHYD_00669</name>
</gene>
<dbReference type="Proteomes" id="UP000003100">
    <property type="component" value="Unassembled WGS sequence"/>
</dbReference>
<evidence type="ECO:0000256" key="3">
    <source>
        <dbReference type="ARBA" id="ARBA00022475"/>
    </source>
</evidence>
<evidence type="ECO:0000256" key="9">
    <source>
        <dbReference type="SAM" id="Phobius"/>
    </source>
</evidence>
<dbReference type="InterPro" id="IPR003856">
    <property type="entry name" value="LPS_length_determ_N"/>
</dbReference>
<keyword evidence="5" id="KW-0547">Nucleotide-binding</keyword>
<dbReference type="Pfam" id="PF01656">
    <property type="entry name" value="CbiA"/>
    <property type="match status" value="1"/>
</dbReference>
<proteinExistence type="inferred from homology"/>
<dbReference type="PATRIC" id="fig|476272.21.peg.3674"/>